<organism evidence="1">
    <name type="scientific">Chromera velia CCMP2878</name>
    <dbReference type="NCBI Taxonomy" id="1169474"/>
    <lineage>
        <taxon>Eukaryota</taxon>
        <taxon>Sar</taxon>
        <taxon>Alveolata</taxon>
        <taxon>Colpodellida</taxon>
        <taxon>Chromeraceae</taxon>
        <taxon>Chromera</taxon>
    </lineage>
</organism>
<sequence length="223" mass="25130">SSAAEMPAEVVNATSDVQYKEGVKELWTACGVDTQKKVGVFRAFGETPDELCSEHSVLLHADGKHSIFISVKPSNWYPRSDAWVFLDRLVVPEEVKMTKPWTHSVPAGWSFHLNHVTPSVDEQNHMAMGQKHVDTLTMEGGEVKLHHRHSWHYEEGNSSSWMTGDEAAAKSLAQEISSRLFGDESSVRLENLFDPALWPGSSDAMKKQEEWRRELAMTLPQEE</sequence>
<protein>
    <submittedName>
        <fullName evidence="1">Uncharacterized protein</fullName>
    </submittedName>
</protein>
<evidence type="ECO:0000313" key="1">
    <source>
        <dbReference type="EMBL" id="CEM15723.1"/>
    </source>
</evidence>
<feature type="non-terminal residue" evidence="1">
    <location>
        <position position="1"/>
    </location>
</feature>
<gene>
    <name evidence="1" type="ORF">Cvel_17932</name>
</gene>
<dbReference type="EMBL" id="CDMZ01000504">
    <property type="protein sequence ID" value="CEM15723.1"/>
    <property type="molecule type" value="Genomic_DNA"/>
</dbReference>
<dbReference type="AlphaFoldDB" id="A0A0G4FPG2"/>
<dbReference type="VEuPathDB" id="CryptoDB:Cvel_17932"/>
<accession>A0A0G4FPG2</accession>
<name>A0A0G4FPG2_9ALVE</name>
<proteinExistence type="predicted"/>
<reference evidence="1" key="1">
    <citation type="submission" date="2014-11" db="EMBL/GenBank/DDBJ databases">
        <authorList>
            <person name="Otto D Thomas"/>
            <person name="Naeem Raeece"/>
        </authorList>
    </citation>
    <scope>NUCLEOTIDE SEQUENCE</scope>
</reference>